<feature type="transmembrane region" description="Helical" evidence="1">
    <location>
        <begin position="20"/>
        <end position="38"/>
    </location>
</feature>
<gene>
    <name evidence="3" type="ORF">BJ684DRAFT_22741</name>
</gene>
<feature type="domain" description="NADH:quinone oxidoreductase/Mrp antiporter transmembrane" evidence="2">
    <location>
        <begin position="90"/>
        <end position="288"/>
    </location>
</feature>
<evidence type="ECO:0000313" key="4">
    <source>
        <dbReference type="Proteomes" id="UP000267251"/>
    </source>
</evidence>
<dbReference type="GO" id="GO:0042773">
    <property type="term" value="P:ATP synthesis coupled electron transport"/>
    <property type="evidence" value="ECO:0007669"/>
    <property type="project" value="InterPro"/>
</dbReference>
<dbReference type="InterPro" id="IPR003918">
    <property type="entry name" value="NADH_UbQ_OxRdtase"/>
</dbReference>
<dbReference type="GO" id="GO:0008137">
    <property type="term" value="F:NADH dehydrogenase (ubiquinone) activity"/>
    <property type="evidence" value="ECO:0007669"/>
    <property type="project" value="InterPro"/>
</dbReference>
<accession>A0A4P9Y4E5</accession>
<feature type="transmembrane region" description="Helical" evidence="1">
    <location>
        <begin position="54"/>
        <end position="75"/>
    </location>
</feature>
<feature type="transmembrane region" description="Helical" evidence="1">
    <location>
        <begin position="82"/>
        <end position="103"/>
    </location>
</feature>
<feature type="transmembrane region" description="Helical" evidence="1">
    <location>
        <begin position="169"/>
        <end position="190"/>
    </location>
</feature>
<evidence type="ECO:0000259" key="2">
    <source>
        <dbReference type="Pfam" id="PF00361"/>
    </source>
</evidence>
<feature type="transmembrane region" description="Helical" evidence="1">
    <location>
        <begin position="115"/>
        <end position="137"/>
    </location>
</feature>
<dbReference type="InterPro" id="IPR001750">
    <property type="entry name" value="ND/Mrp_TM"/>
</dbReference>
<dbReference type="PANTHER" id="PTHR43507:SF1">
    <property type="entry name" value="NADH-UBIQUINONE OXIDOREDUCTASE CHAIN 4"/>
    <property type="match status" value="1"/>
</dbReference>
<feature type="transmembrane region" description="Helical" evidence="1">
    <location>
        <begin position="278"/>
        <end position="296"/>
    </location>
</feature>
<evidence type="ECO:0000256" key="1">
    <source>
        <dbReference type="SAM" id="Phobius"/>
    </source>
</evidence>
<reference evidence="4" key="1">
    <citation type="journal article" date="2018" name="Nat. Microbiol.">
        <title>Leveraging single-cell genomics to expand the fungal tree of life.</title>
        <authorList>
            <person name="Ahrendt S.R."/>
            <person name="Quandt C.A."/>
            <person name="Ciobanu D."/>
            <person name="Clum A."/>
            <person name="Salamov A."/>
            <person name="Andreopoulos B."/>
            <person name="Cheng J.F."/>
            <person name="Woyke T."/>
            <person name="Pelin A."/>
            <person name="Henrissat B."/>
            <person name="Reynolds N.K."/>
            <person name="Benny G.L."/>
            <person name="Smith M.E."/>
            <person name="James T.Y."/>
            <person name="Grigoriev I.V."/>
        </authorList>
    </citation>
    <scope>NUCLEOTIDE SEQUENCE [LARGE SCALE GENOMIC DNA]</scope>
</reference>
<dbReference type="GO" id="GO:0003954">
    <property type="term" value="F:NADH dehydrogenase activity"/>
    <property type="evidence" value="ECO:0007669"/>
    <property type="project" value="TreeGrafter"/>
</dbReference>
<organism evidence="3 4">
    <name type="scientific">Piptocephalis cylindrospora</name>
    <dbReference type="NCBI Taxonomy" id="1907219"/>
    <lineage>
        <taxon>Eukaryota</taxon>
        <taxon>Fungi</taxon>
        <taxon>Fungi incertae sedis</taxon>
        <taxon>Zoopagomycota</taxon>
        <taxon>Zoopagomycotina</taxon>
        <taxon>Zoopagomycetes</taxon>
        <taxon>Zoopagales</taxon>
        <taxon>Piptocephalidaceae</taxon>
        <taxon>Piptocephalis</taxon>
    </lineage>
</organism>
<feature type="transmembrane region" description="Helical" evidence="1">
    <location>
        <begin position="217"/>
        <end position="238"/>
    </location>
</feature>
<dbReference type="OrthoDB" id="2394882at2759"/>
<dbReference type="AlphaFoldDB" id="A0A4P9Y4E5"/>
<dbReference type="Pfam" id="PF00361">
    <property type="entry name" value="Proton_antipo_M"/>
    <property type="match status" value="1"/>
</dbReference>
<dbReference type="EMBL" id="KZ987977">
    <property type="protein sequence ID" value="RKP13624.1"/>
    <property type="molecule type" value="Genomic_DNA"/>
</dbReference>
<name>A0A4P9Y4E5_9FUNG</name>
<feature type="transmembrane region" description="Helical" evidence="1">
    <location>
        <begin position="244"/>
        <end position="266"/>
    </location>
</feature>
<dbReference type="GO" id="GO:0048039">
    <property type="term" value="F:ubiquinone binding"/>
    <property type="evidence" value="ECO:0007669"/>
    <property type="project" value="TreeGrafter"/>
</dbReference>
<keyword evidence="4" id="KW-1185">Reference proteome</keyword>
<keyword evidence="1" id="KW-0812">Transmembrane</keyword>
<sequence length="297" mass="33112">MVKKSLKDQDSDNLIYKQIALITSIINFIVALILWIKFDGNFIFSSWSSIKKNIIFYIISFLILESILIAVFIVLDLIFFYITFESCLIPMFLIIGTLDFNIISSTDFTFQTQQIIWLGFLLALATKTPMIPFHLWLPEAHTEAPLGGSIILAGILLKLAKFLPDSSSFFTPLILNLATYSIILSSFTTFRQIDLKRMIAYSSIGIFSNTIQGIEGAIILSIMHGIVSPALFICVGLTSKMPIYSLFLFIFILGNMAVPLTGNFVGEFLSFLGIFNKNPLFTVLAGTSMILVAGYSI</sequence>
<dbReference type="GO" id="GO:0015990">
    <property type="term" value="P:electron transport coupled proton transport"/>
    <property type="evidence" value="ECO:0007669"/>
    <property type="project" value="TreeGrafter"/>
</dbReference>
<keyword evidence="1" id="KW-0472">Membrane</keyword>
<evidence type="ECO:0000313" key="3">
    <source>
        <dbReference type="EMBL" id="RKP13624.1"/>
    </source>
</evidence>
<protein>
    <submittedName>
        <fullName evidence="3">Various chains-domain-containing protein</fullName>
    </submittedName>
</protein>
<proteinExistence type="predicted"/>
<dbReference type="PANTHER" id="PTHR43507">
    <property type="entry name" value="NADH-UBIQUINONE OXIDOREDUCTASE CHAIN 4"/>
    <property type="match status" value="1"/>
</dbReference>
<keyword evidence="1" id="KW-1133">Transmembrane helix</keyword>
<dbReference type="Proteomes" id="UP000267251">
    <property type="component" value="Unassembled WGS sequence"/>
</dbReference>